<sequence length="610" mass="69948">MRQITLFFLFLLFSSLAWTQTTLDSIQKLDEVVLSDVKLKQYTKGYKLTVLSDSLLRKNKTSLTDVLRFNSNIYFKENGYGMVSSPSFRGTNASQTAVIWNGININSQLNGQVDFNTISTANYDNISIRSGGGSVQYGSGAIGGTIHLSNDLDFKKHFDNRIQLAYGSFDTENISYNGSFGNGTWSANIGAAYVNSKNDYKFLGTDRKNENGAFNNLDLNFNLGYILSKKDVLKIYHQNFRGDREFSSTLLAPSNSKYETQDYRSMIDWTHIGNQFTSSLKAVHLQERFKYFENKTLDNFSEGKTNTFLIKHNYKRQFSKRLSLNVITDFNHITAIGNSFSNPKRNAFSATAILNHRPSEKLQYNLNVRQDVISDFDSPLVFSGDANYQILKWYTIKLNASKNFRIPTFNDLYWNPGGNLDLNPEESYQVDLGHEFSYKKATLKLNTYYIKTSDLIQWRPNSATGYWNPVNVANAKHYGLEAEFGIQITFKKHTFNFVSAYSYTETEDVEKNQRLFYVPLHKANMSLAYNYKSFTAFYQHLYNGEVEIIGNTLDGFDVGNLGVAYTFNTKGKLTYEADFRINNVYNTYYENVALRPMPNRNFTINLILKF</sequence>
<dbReference type="PANTHER" id="PTHR30069">
    <property type="entry name" value="TONB-DEPENDENT OUTER MEMBRANE RECEPTOR"/>
    <property type="match status" value="1"/>
</dbReference>
<comment type="subcellular location">
    <subcellularLocation>
        <location evidence="1 10">Cell outer membrane</location>
        <topology evidence="1 10">Multi-pass membrane protein</topology>
    </subcellularLocation>
</comment>
<keyword evidence="4 10" id="KW-0812">Transmembrane</keyword>
<evidence type="ECO:0000256" key="7">
    <source>
        <dbReference type="ARBA" id="ARBA00023136"/>
    </source>
</evidence>
<dbReference type="PROSITE" id="PS52016">
    <property type="entry name" value="TONB_DEPENDENT_REC_3"/>
    <property type="match status" value="1"/>
</dbReference>
<evidence type="ECO:0000256" key="5">
    <source>
        <dbReference type="ARBA" id="ARBA00022729"/>
    </source>
</evidence>
<comment type="caution">
    <text evidence="15">The sequence shown here is derived from an EMBL/GenBank/DDBJ whole genome shotgun (WGS) entry which is preliminary data.</text>
</comment>
<keyword evidence="16" id="KW-1185">Reference proteome</keyword>
<keyword evidence="8 15" id="KW-0675">Receptor</keyword>
<dbReference type="InterPro" id="IPR000531">
    <property type="entry name" value="Beta-barrel_TonB"/>
</dbReference>
<keyword evidence="9 10" id="KW-0998">Cell outer membrane</keyword>
<evidence type="ECO:0000256" key="3">
    <source>
        <dbReference type="ARBA" id="ARBA00022452"/>
    </source>
</evidence>
<evidence type="ECO:0000256" key="6">
    <source>
        <dbReference type="ARBA" id="ARBA00023077"/>
    </source>
</evidence>
<dbReference type="InterPro" id="IPR036942">
    <property type="entry name" value="Beta-barrel_TonB_sf"/>
</dbReference>
<keyword evidence="7 10" id="KW-0472">Membrane</keyword>
<proteinExistence type="inferred from homology"/>
<keyword evidence="3 10" id="KW-1134">Transmembrane beta strand</keyword>
<gene>
    <name evidence="15" type="ORF">ACFS29_10650</name>
</gene>
<evidence type="ECO:0000256" key="2">
    <source>
        <dbReference type="ARBA" id="ARBA00022448"/>
    </source>
</evidence>
<dbReference type="PANTHER" id="PTHR30069:SF29">
    <property type="entry name" value="HEMOGLOBIN AND HEMOGLOBIN-HAPTOGLOBIN-BINDING PROTEIN 1-RELATED"/>
    <property type="match status" value="1"/>
</dbReference>
<comment type="similarity">
    <text evidence="10 11">Belongs to the TonB-dependent receptor family.</text>
</comment>
<evidence type="ECO:0000256" key="1">
    <source>
        <dbReference type="ARBA" id="ARBA00004571"/>
    </source>
</evidence>
<keyword evidence="5 12" id="KW-0732">Signal</keyword>
<evidence type="ECO:0000256" key="11">
    <source>
        <dbReference type="RuleBase" id="RU003357"/>
    </source>
</evidence>
<keyword evidence="6 11" id="KW-0798">TonB box</keyword>
<protein>
    <submittedName>
        <fullName evidence="15">TonB-dependent receptor plug domain-containing protein</fullName>
    </submittedName>
</protein>
<evidence type="ECO:0000259" key="13">
    <source>
        <dbReference type="Pfam" id="PF00593"/>
    </source>
</evidence>
<reference evidence="16" key="1">
    <citation type="journal article" date="2019" name="Int. J. Syst. Evol. Microbiol.">
        <title>The Global Catalogue of Microorganisms (GCM) 10K type strain sequencing project: providing services to taxonomists for standard genome sequencing and annotation.</title>
        <authorList>
            <consortium name="The Broad Institute Genomics Platform"/>
            <consortium name="The Broad Institute Genome Sequencing Center for Infectious Disease"/>
            <person name="Wu L."/>
            <person name="Ma J."/>
        </authorList>
    </citation>
    <scope>NUCLEOTIDE SEQUENCE [LARGE SCALE GENOMIC DNA]</scope>
    <source>
        <strain evidence="16">KCTC 32514</strain>
    </source>
</reference>
<dbReference type="Gene3D" id="2.40.170.20">
    <property type="entry name" value="TonB-dependent receptor, beta-barrel domain"/>
    <property type="match status" value="1"/>
</dbReference>
<keyword evidence="2 10" id="KW-0813">Transport</keyword>
<name>A0ABW5ZVM9_9FLAO</name>
<dbReference type="InterPro" id="IPR039426">
    <property type="entry name" value="TonB-dep_rcpt-like"/>
</dbReference>
<dbReference type="Proteomes" id="UP001597548">
    <property type="component" value="Unassembled WGS sequence"/>
</dbReference>
<dbReference type="Gene3D" id="2.170.130.10">
    <property type="entry name" value="TonB-dependent receptor, plug domain"/>
    <property type="match status" value="1"/>
</dbReference>
<dbReference type="EMBL" id="JBHUOS010000009">
    <property type="protein sequence ID" value="MFD2916098.1"/>
    <property type="molecule type" value="Genomic_DNA"/>
</dbReference>
<feature type="signal peptide" evidence="12">
    <location>
        <begin position="1"/>
        <end position="19"/>
    </location>
</feature>
<feature type="domain" description="TonB-dependent receptor plug" evidence="14">
    <location>
        <begin position="52"/>
        <end position="145"/>
    </location>
</feature>
<feature type="chain" id="PRO_5047227583" evidence="12">
    <location>
        <begin position="20"/>
        <end position="610"/>
    </location>
</feature>
<organism evidence="15 16">
    <name type="scientific">Psychroserpens luteus</name>
    <dbReference type="NCBI Taxonomy" id="1434066"/>
    <lineage>
        <taxon>Bacteria</taxon>
        <taxon>Pseudomonadati</taxon>
        <taxon>Bacteroidota</taxon>
        <taxon>Flavobacteriia</taxon>
        <taxon>Flavobacteriales</taxon>
        <taxon>Flavobacteriaceae</taxon>
        <taxon>Psychroserpens</taxon>
    </lineage>
</organism>
<evidence type="ECO:0000313" key="16">
    <source>
        <dbReference type="Proteomes" id="UP001597548"/>
    </source>
</evidence>
<dbReference type="SUPFAM" id="SSF56935">
    <property type="entry name" value="Porins"/>
    <property type="match status" value="1"/>
</dbReference>
<evidence type="ECO:0000256" key="8">
    <source>
        <dbReference type="ARBA" id="ARBA00023170"/>
    </source>
</evidence>
<feature type="domain" description="TonB-dependent receptor-like beta-barrel" evidence="13">
    <location>
        <begin position="167"/>
        <end position="583"/>
    </location>
</feature>
<dbReference type="Pfam" id="PF07715">
    <property type="entry name" value="Plug"/>
    <property type="match status" value="1"/>
</dbReference>
<evidence type="ECO:0000256" key="12">
    <source>
        <dbReference type="SAM" id="SignalP"/>
    </source>
</evidence>
<evidence type="ECO:0000259" key="14">
    <source>
        <dbReference type="Pfam" id="PF07715"/>
    </source>
</evidence>
<dbReference type="Pfam" id="PF00593">
    <property type="entry name" value="TonB_dep_Rec_b-barrel"/>
    <property type="match status" value="1"/>
</dbReference>
<evidence type="ECO:0000256" key="4">
    <source>
        <dbReference type="ARBA" id="ARBA00022692"/>
    </source>
</evidence>
<dbReference type="InterPro" id="IPR037066">
    <property type="entry name" value="Plug_dom_sf"/>
</dbReference>
<evidence type="ECO:0000256" key="9">
    <source>
        <dbReference type="ARBA" id="ARBA00023237"/>
    </source>
</evidence>
<accession>A0ABW5ZVM9</accession>
<evidence type="ECO:0000313" key="15">
    <source>
        <dbReference type="EMBL" id="MFD2916098.1"/>
    </source>
</evidence>
<evidence type="ECO:0000256" key="10">
    <source>
        <dbReference type="PROSITE-ProRule" id="PRU01360"/>
    </source>
</evidence>
<dbReference type="RefSeq" id="WP_194508109.1">
    <property type="nucleotide sequence ID" value="NZ_JADILU010000004.1"/>
</dbReference>
<dbReference type="InterPro" id="IPR012910">
    <property type="entry name" value="Plug_dom"/>
</dbReference>